<dbReference type="AlphaFoldDB" id="A0A8S4R3C4"/>
<comment type="caution">
    <text evidence="2">The sequence shown here is derived from an EMBL/GenBank/DDBJ whole genome shotgun (WGS) entry which is preliminary data.</text>
</comment>
<evidence type="ECO:0000313" key="3">
    <source>
        <dbReference type="Proteomes" id="UP000838756"/>
    </source>
</evidence>
<dbReference type="Proteomes" id="UP000838756">
    <property type="component" value="Unassembled WGS sequence"/>
</dbReference>
<keyword evidence="3" id="KW-1185">Reference proteome</keyword>
<feature type="compositionally biased region" description="Polar residues" evidence="1">
    <location>
        <begin position="61"/>
        <end position="70"/>
    </location>
</feature>
<evidence type="ECO:0000313" key="2">
    <source>
        <dbReference type="EMBL" id="CAH2227143.1"/>
    </source>
</evidence>
<accession>A0A8S4R3C4</accession>
<protein>
    <submittedName>
        <fullName evidence="2">Jg27606 protein</fullName>
    </submittedName>
</protein>
<reference evidence="2" key="1">
    <citation type="submission" date="2022-03" db="EMBL/GenBank/DDBJ databases">
        <authorList>
            <person name="Lindestad O."/>
        </authorList>
    </citation>
    <scope>NUCLEOTIDE SEQUENCE</scope>
</reference>
<sequence length="85" mass="9308">MVYMPEYLAWSGLSARSVRVTVPWIDGSKGFATGMDPRGSTRTNSALAHPPPEPLVRPRPYSTSVPSSRLSGFPSRLLESYKLNA</sequence>
<organism evidence="2 3">
    <name type="scientific">Pararge aegeria aegeria</name>
    <dbReference type="NCBI Taxonomy" id="348720"/>
    <lineage>
        <taxon>Eukaryota</taxon>
        <taxon>Metazoa</taxon>
        <taxon>Ecdysozoa</taxon>
        <taxon>Arthropoda</taxon>
        <taxon>Hexapoda</taxon>
        <taxon>Insecta</taxon>
        <taxon>Pterygota</taxon>
        <taxon>Neoptera</taxon>
        <taxon>Endopterygota</taxon>
        <taxon>Lepidoptera</taxon>
        <taxon>Glossata</taxon>
        <taxon>Ditrysia</taxon>
        <taxon>Papilionoidea</taxon>
        <taxon>Nymphalidae</taxon>
        <taxon>Satyrinae</taxon>
        <taxon>Satyrini</taxon>
        <taxon>Parargina</taxon>
        <taxon>Pararge</taxon>
    </lineage>
</organism>
<evidence type="ECO:0000256" key="1">
    <source>
        <dbReference type="SAM" id="MobiDB-lite"/>
    </source>
</evidence>
<name>A0A8S4R3C4_9NEOP</name>
<dbReference type="EMBL" id="CAKXAJ010022544">
    <property type="protein sequence ID" value="CAH2227143.1"/>
    <property type="molecule type" value="Genomic_DNA"/>
</dbReference>
<feature type="region of interest" description="Disordered" evidence="1">
    <location>
        <begin position="30"/>
        <end position="71"/>
    </location>
</feature>
<gene>
    <name evidence="2" type="primary">jg27606</name>
    <name evidence="2" type="ORF">PAEG_LOCUS7672</name>
</gene>
<proteinExistence type="predicted"/>